<dbReference type="Proteomes" id="UP001140562">
    <property type="component" value="Unassembled WGS sequence"/>
</dbReference>
<feature type="coiled-coil region" evidence="1">
    <location>
        <begin position="48"/>
        <end position="146"/>
    </location>
</feature>
<evidence type="ECO:0000313" key="3">
    <source>
        <dbReference type="EMBL" id="KAJ4335783.1"/>
    </source>
</evidence>
<sequence length="491" mass="55335">MATDAGRKTPRRGSVVGSINSPDGIAEVVRGFRDALKAFNSEQGFQGLAELVDRVPKLEEDVLEKERALKLAQETSEREREVRQSEQQSSLQLYNAEYKRLETEKTRVEKRTMELQKSIAGKDQIIAETEAKVVSLKEAGRKIEEQYKSMQAKSKAKDGEILQLKHQNQDSYAKLDSLAAELQRSQGEVTSMNGSLQNMQQHNAQLGAALKEVQTQQEEMISYSASLQDIEASQLAQELSAVWVAITALVRRFVGDDLNENMLKRDWKILNDAAGHLPIKQLPQSNTEIAKEMRVIKVLAILAYAVHKHLLQPTYQPANENGALNGALYDLAYIEPKRERMLRGMLLAALEHQREQAEGQLLDWIMEDVIQNQGVGMVIRPDLISAFEASLEDILNDVQDIWQKVQHSTQVFESRFEVTQVTDFDWRVPGSQLSESPIQPHENDDDLVILFPTVFLVDHEKIPITTASQFSIRRGGPIQASAAAEDHVYEQ</sequence>
<proteinExistence type="predicted"/>
<dbReference type="OrthoDB" id="5421041at2759"/>
<keyword evidence="1" id="KW-0175">Coiled coil</keyword>
<accession>A0A9W8WXQ5</accession>
<comment type="caution">
    <text evidence="3">The sequence shown here is derived from an EMBL/GenBank/DDBJ whole genome shotgun (WGS) entry which is preliminary data.</text>
</comment>
<evidence type="ECO:0000313" key="4">
    <source>
        <dbReference type="Proteomes" id="UP001140562"/>
    </source>
</evidence>
<protein>
    <submittedName>
        <fullName evidence="3">Uncharacterized protein</fullName>
    </submittedName>
</protein>
<dbReference type="EMBL" id="JAPEUV010000057">
    <property type="protein sequence ID" value="KAJ4335783.1"/>
    <property type="molecule type" value="Genomic_DNA"/>
</dbReference>
<feature type="region of interest" description="Disordered" evidence="2">
    <location>
        <begin position="1"/>
        <end position="20"/>
    </location>
</feature>
<gene>
    <name evidence="3" type="ORF">N0V87_005898</name>
</gene>
<keyword evidence="4" id="KW-1185">Reference proteome</keyword>
<dbReference type="AlphaFoldDB" id="A0A9W8WXQ5"/>
<reference evidence="3" key="1">
    <citation type="submission" date="2022-10" db="EMBL/GenBank/DDBJ databases">
        <title>Tapping the CABI collections for fungal endophytes: first genome assemblies for Collariella, Neodidymelliopsis, Ascochyta clinopodiicola, Didymella pomorum, Didymosphaeria variabile, Neocosmospora piperis and Neocucurbitaria cava.</title>
        <authorList>
            <person name="Hill R."/>
        </authorList>
    </citation>
    <scope>NUCLEOTIDE SEQUENCE</scope>
    <source>
        <strain evidence="3">IMI 360193</strain>
    </source>
</reference>
<name>A0A9W8WXQ5_9PLEO</name>
<evidence type="ECO:0000256" key="2">
    <source>
        <dbReference type="SAM" id="MobiDB-lite"/>
    </source>
</evidence>
<evidence type="ECO:0000256" key="1">
    <source>
        <dbReference type="SAM" id="Coils"/>
    </source>
</evidence>
<organism evidence="3 4">
    <name type="scientific">Didymella glomerata</name>
    <dbReference type="NCBI Taxonomy" id="749621"/>
    <lineage>
        <taxon>Eukaryota</taxon>
        <taxon>Fungi</taxon>
        <taxon>Dikarya</taxon>
        <taxon>Ascomycota</taxon>
        <taxon>Pezizomycotina</taxon>
        <taxon>Dothideomycetes</taxon>
        <taxon>Pleosporomycetidae</taxon>
        <taxon>Pleosporales</taxon>
        <taxon>Pleosporineae</taxon>
        <taxon>Didymellaceae</taxon>
        <taxon>Didymella</taxon>
    </lineage>
</organism>